<dbReference type="PANTHER" id="PTHR42923">
    <property type="entry name" value="PROTOPORPHYRINOGEN OXIDASE"/>
    <property type="match status" value="1"/>
</dbReference>
<dbReference type="InterPro" id="IPR050464">
    <property type="entry name" value="Zeta_carotene_desat/Oxidored"/>
</dbReference>
<keyword evidence="3" id="KW-1185">Reference proteome</keyword>
<evidence type="ECO:0000313" key="3">
    <source>
        <dbReference type="Proteomes" id="UP001530377"/>
    </source>
</evidence>
<proteinExistence type="predicted"/>
<feature type="domain" description="Amine oxidase" evidence="1">
    <location>
        <begin position="238"/>
        <end position="359"/>
    </location>
</feature>
<gene>
    <name evidence="2" type="ORF">ACHAXA_003356</name>
</gene>
<comment type="caution">
    <text evidence="2">The sequence shown here is derived from an EMBL/GenBank/DDBJ whole genome shotgun (WGS) entry which is preliminary data.</text>
</comment>
<name>A0ABD3RE10_9STRA</name>
<dbReference type="Pfam" id="PF01593">
    <property type="entry name" value="Amino_oxidase"/>
    <property type="match status" value="1"/>
</dbReference>
<dbReference type="EMBL" id="JALLPB020000271">
    <property type="protein sequence ID" value="KAL3811257.1"/>
    <property type="molecule type" value="Genomic_DNA"/>
</dbReference>
<organism evidence="2 3">
    <name type="scientific">Cyclostephanos tholiformis</name>
    <dbReference type="NCBI Taxonomy" id="382380"/>
    <lineage>
        <taxon>Eukaryota</taxon>
        <taxon>Sar</taxon>
        <taxon>Stramenopiles</taxon>
        <taxon>Ochrophyta</taxon>
        <taxon>Bacillariophyta</taxon>
        <taxon>Coscinodiscophyceae</taxon>
        <taxon>Thalassiosirophycidae</taxon>
        <taxon>Stephanodiscales</taxon>
        <taxon>Stephanodiscaceae</taxon>
        <taxon>Cyclostephanos</taxon>
    </lineage>
</organism>
<reference evidence="2 3" key="1">
    <citation type="submission" date="2024-10" db="EMBL/GenBank/DDBJ databases">
        <title>Updated reference genomes for cyclostephanoid diatoms.</title>
        <authorList>
            <person name="Roberts W.R."/>
            <person name="Alverson A.J."/>
        </authorList>
    </citation>
    <scope>NUCLEOTIDE SEQUENCE [LARGE SCALE GENOMIC DNA]</scope>
    <source>
        <strain evidence="2 3">AJA228-03</strain>
    </source>
</reference>
<dbReference type="AlphaFoldDB" id="A0ABD3RE10"/>
<protein>
    <recommendedName>
        <fullName evidence="1">Amine oxidase domain-containing protein</fullName>
    </recommendedName>
</protein>
<dbReference type="Proteomes" id="UP001530377">
    <property type="component" value="Unassembled WGS sequence"/>
</dbReference>
<accession>A0ABD3RE10</accession>
<dbReference type="PANTHER" id="PTHR42923:SF46">
    <property type="entry name" value="AMINE OXIDASE"/>
    <property type="match status" value="1"/>
</dbReference>
<sequence length="420" mass="46744">MALPVLMLFGEMSPSGGGFNKTNKIERGWGQGRLAGGYGTRKNRPVEAGIHGFWREYRNTFDIMRDHKWRDEEEGGGGGYDGDNRRLHCRMTNLTTNFNDNEETIRRLIISNLPPPLDLPILAMLENTDKKTWRILRFVDLLSGLGSLGSWADFVQESRTSWMNYDAMPASLLFERAGITIALYDELVSPLLSVSPMCPSYDCSAAAALSCFHVFALQSRGAFDVRWCRGRRIQRRLLQWEMRRGGGGGIDPVAVLEVDFYRANSFVDLDDERIVDLALRALSAALGTEKVNVDDTLQDAVVLRARDAVSHFCPNSARYSPDVKLGHGLYICGDWVDRTGHASRSTKESVVTARQAASALSRDFGLRDTRCVVIPAARDTAQLSALRKSARILRSILPPKDIPPSPWVFAKQILPGGKDP</sequence>
<evidence type="ECO:0000259" key="1">
    <source>
        <dbReference type="Pfam" id="PF01593"/>
    </source>
</evidence>
<evidence type="ECO:0000313" key="2">
    <source>
        <dbReference type="EMBL" id="KAL3811257.1"/>
    </source>
</evidence>
<dbReference type="InterPro" id="IPR002937">
    <property type="entry name" value="Amino_oxidase"/>
</dbReference>